<keyword evidence="2" id="KW-1185">Reference proteome</keyword>
<organism evidence="1 2">
    <name type="scientific">Arthrobacter deserti</name>
    <dbReference type="NCBI Taxonomy" id="1742687"/>
    <lineage>
        <taxon>Bacteria</taxon>
        <taxon>Bacillati</taxon>
        <taxon>Actinomycetota</taxon>
        <taxon>Actinomycetes</taxon>
        <taxon>Micrococcales</taxon>
        <taxon>Micrococcaceae</taxon>
        <taxon>Arthrobacter</taxon>
    </lineage>
</organism>
<dbReference type="EMBL" id="JAAZSR010000037">
    <property type="protein sequence ID" value="NKX49770.1"/>
    <property type="molecule type" value="Genomic_DNA"/>
</dbReference>
<sequence>MVAKRGSWYYNFWKDRANPRGLLRRTRWEGYLADAPEWEVLLDVDALAAAEGVEWVYGGSVFLRPAQGEYRRALLRLSPDGGDAVRIRE</sequence>
<comment type="caution">
    <text evidence="1">The sequence shown here is derived from an EMBL/GenBank/DDBJ whole genome shotgun (WGS) entry which is preliminary data.</text>
</comment>
<evidence type="ECO:0000313" key="2">
    <source>
        <dbReference type="Proteomes" id="UP000523795"/>
    </source>
</evidence>
<name>A0ABX1JMI3_9MICC</name>
<accession>A0ABX1JMI3</accession>
<dbReference type="SUPFAM" id="SSF50993">
    <property type="entry name" value="Peptidase/esterase 'gauge' domain"/>
    <property type="match status" value="1"/>
</dbReference>
<protein>
    <submittedName>
        <fullName evidence="1">S9 family peptidase</fullName>
    </submittedName>
</protein>
<reference evidence="1 2" key="1">
    <citation type="submission" date="2020-04" db="EMBL/GenBank/DDBJ databases">
        <authorList>
            <person name="Liu S."/>
        </authorList>
    </citation>
    <scope>NUCLEOTIDE SEQUENCE [LARGE SCALE GENOMIC DNA]</scope>
    <source>
        <strain evidence="1 2">CGMCC 1.15091</strain>
    </source>
</reference>
<gene>
    <name evidence="1" type="ORF">HER39_04115</name>
</gene>
<proteinExistence type="predicted"/>
<dbReference type="Proteomes" id="UP000523795">
    <property type="component" value="Unassembled WGS sequence"/>
</dbReference>
<evidence type="ECO:0000313" key="1">
    <source>
        <dbReference type="EMBL" id="NKX49770.1"/>
    </source>
</evidence>
<feature type="non-terminal residue" evidence="1">
    <location>
        <position position="89"/>
    </location>
</feature>